<proteinExistence type="predicted"/>
<dbReference type="EMBL" id="VSSQ01037481">
    <property type="protein sequence ID" value="MPM90187.1"/>
    <property type="molecule type" value="Genomic_DNA"/>
</dbReference>
<gene>
    <name evidence="1" type="ORF">SDC9_137304</name>
</gene>
<comment type="caution">
    <text evidence="1">The sequence shown here is derived from an EMBL/GenBank/DDBJ whole genome shotgun (WGS) entry which is preliminary data.</text>
</comment>
<protein>
    <submittedName>
        <fullName evidence="1">Uncharacterized protein</fullName>
    </submittedName>
</protein>
<accession>A0A645DLM9</accession>
<name>A0A645DLM9_9ZZZZ</name>
<evidence type="ECO:0000313" key="1">
    <source>
        <dbReference type="EMBL" id="MPM90187.1"/>
    </source>
</evidence>
<reference evidence="1" key="1">
    <citation type="submission" date="2019-08" db="EMBL/GenBank/DDBJ databases">
        <authorList>
            <person name="Kucharzyk K."/>
            <person name="Murdoch R.W."/>
            <person name="Higgins S."/>
            <person name="Loffler F."/>
        </authorList>
    </citation>
    <scope>NUCLEOTIDE SEQUENCE</scope>
</reference>
<sequence>MKVYEFLYQSQSQPCTCILAVDICIYLLEGLEKEFLVFL</sequence>
<organism evidence="1">
    <name type="scientific">bioreactor metagenome</name>
    <dbReference type="NCBI Taxonomy" id="1076179"/>
    <lineage>
        <taxon>unclassified sequences</taxon>
        <taxon>metagenomes</taxon>
        <taxon>ecological metagenomes</taxon>
    </lineage>
</organism>
<dbReference type="AlphaFoldDB" id="A0A645DLM9"/>